<accession>A0A0E9R449</accession>
<organism evidence="1">
    <name type="scientific">Anguilla anguilla</name>
    <name type="common">European freshwater eel</name>
    <name type="synonym">Muraena anguilla</name>
    <dbReference type="NCBI Taxonomy" id="7936"/>
    <lineage>
        <taxon>Eukaryota</taxon>
        <taxon>Metazoa</taxon>
        <taxon>Chordata</taxon>
        <taxon>Craniata</taxon>
        <taxon>Vertebrata</taxon>
        <taxon>Euteleostomi</taxon>
        <taxon>Actinopterygii</taxon>
        <taxon>Neopterygii</taxon>
        <taxon>Teleostei</taxon>
        <taxon>Anguilliformes</taxon>
        <taxon>Anguillidae</taxon>
        <taxon>Anguilla</taxon>
    </lineage>
</organism>
<reference evidence="1" key="2">
    <citation type="journal article" date="2015" name="Fish Shellfish Immunol.">
        <title>Early steps in the European eel (Anguilla anguilla)-Vibrio vulnificus interaction in the gills: Role of the RtxA13 toxin.</title>
        <authorList>
            <person name="Callol A."/>
            <person name="Pajuelo D."/>
            <person name="Ebbesson L."/>
            <person name="Teles M."/>
            <person name="MacKenzie S."/>
            <person name="Amaro C."/>
        </authorList>
    </citation>
    <scope>NUCLEOTIDE SEQUENCE</scope>
</reference>
<evidence type="ECO:0000313" key="1">
    <source>
        <dbReference type="EMBL" id="JAH23884.1"/>
    </source>
</evidence>
<reference evidence="1" key="1">
    <citation type="submission" date="2014-11" db="EMBL/GenBank/DDBJ databases">
        <authorList>
            <person name="Amaro Gonzalez C."/>
        </authorList>
    </citation>
    <scope>NUCLEOTIDE SEQUENCE</scope>
</reference>
<sequence>MVFGQREEEKTSKEYTTHDRCSCYCIKAWSKP</sequence>
<name>A0A0E9R449_ANGAN</name>
<dbReference type="AlphaFoldDB" id="A0A0E9R449"/>
<proteinExistence type="predicted"/>
<dbReference type="EMBL" id="GBXM01084693">
    <property type="protein sequence ID" value="JAH23884.1"/>
    <property type="molecule type" value="Transcribed_RNA"/>
</dbReference>
<protein>
    <submittedName>
        <fullName evidence="1">Uncharacterized protein</fullName>
    </submittedName>
</protein>